<comment type="caution">
    <text evidence="4">The sequence shown here is derived from an EMBL/GenBank/DDBJ whole genome shotgun (WGS) entry which is preliminary data.</text>
</comment>
<feature type="domain" description="HVO-A0261-like N-terminal" evidence="3">
    <location>
        <begin position="14"/>
        <end position="94"/>
    </location>
</feature>
<dbReference type="InterPro" id="IPR013561">
    <property type="entry name" value="FilR1_middle_dom"/>
</dbReference>
<dbReference type="Proteomes" id="UP001595945">
    <property type="component" value="Unassembled WGS sequence"/>
</dbReference>
<dbReference type="EMBL" id="JBHSHT010000001">
    <property type="protein sequence ID" value="MFC4822826.1"/>
    <property type="molecule type" value="Genomic_DNA"/>
</dbReference>
<dbReference type="InterPro" id="IPR011991">
    <property type="entry name" value="ArsR-like_HTH"/>
</dbReference>
<evidence type="ECO:0000259" key="3">
    <source>
        <dbReference type="Pfam" id="PF25213"/>
    </source>
</evidence>
<dbReference type="Pfam" id="PF25213">
    <property type="entry name" value="HVO_A0261_N"/>
    <property type="match status" value="1"/>
</dbReference>
<feature type="region of interest" description="Disordered" evidence="1">
    <location>
        <begin position="263"/>
        <end position="283"/>
    </location>
</feature>
<evidence type="ECO:0000256" key="1">
    <source>
        <dbReference type="SAM" id="MobiDB-lite"/>
    </source>
</evidence>
<dbReference type="Gene3D" id="1.10.10.10">
    <property type="entry name" value="Winged helix-like DNA-binding domain superfamily/Winged helix DNA-binding domain"/>
    <property type="match status" value="1"/>
</dbReference>
<name>A0ABD5PWZ7_9EURY</name>
<feature type="domain" description="Methanogenesis regulatory protein FilR1 middle" evidence="2">
    <location>
        <begin position="136"/>
        <end position="261"/>
    </location>
</feature>
<evidence type="ECO:0000259" key="2">
    <source>
        <dbReference type="Pfam" id="PF08350"/>
    </source>
</evidence>
<gene>
    <name evidence="4" type="ORF">ACFO9K_00985</name>
</gene>
<reference evidence="4 5" key="1">
    <citation type="journal article" date="2019" name="Int. J. Syst. Evol. Microbiol.">
        <title>The Global Catalogue of Microorganisms (GCM) 10K type strain sequencing project: providing services to taxonomists for standard genome sequencing and annotation.</title>
        <authorList>
            <consortium name="The Broad Institute Genomics Platform"/>
            <consortium name="The Broad Institute Genome Sequencing Center for Infectious Disease"/>
            <person name="Wu L."/>
            <person name="Ma J."/>
        </authorList>
    </citation>
    <scope>NUCLEOTIDE SEQUENCE [LARGE SCALE GENOMIC DNA]</scope>
    <source>
        <strain evidence="4 5">XZYJ18</strain>
    </source>
</reference>
<dbReference type="CDD" id="cd00090">
    <property type="entry name" value="HTH_ARSR"/>
    <property type="match status" value="1"/>
</dbReference>
<proteinExistence type="predicted"/>
<dbReference type="InterPro" id="IPR057527">
    <property type="entry name" value="HVO_A0261-like_N"/>
</dbReference>
<evidence type="ECO:0000313" key="4">
    <source>
        <dbReference type="EMBL" id="MFC4822826.1"/>
    </source>
</evidence>
<dbReference type="Pfam" id="PF08350">
    <property type="entry name" value="FilR1_middle"/>
    <property type="match status" value="1"/>
</dbReference>
<dbReference type="GeneID" id="73046132"/>
<evidence type="ECO:0000313" key="5">
    <source>
        <dbReference type="Proteomes" id="UP001595945"/>
    </source>
</evidence>
<dbReference type="AlphaFoldDB" id="A0ABD5PWZ7"/>
<accession>A0ABD5PWZ7</accession>
<dbReference type="SUPFAM" id="SSF46785">
    <property type="entry name" value="Winged helix' DNA-binding domain"/>
    <property type="match status" value="1"/>
</dbReference>
<organism evidence="4 5">
    <name type="scientific">Halorussus aquaticus</name>
    <dbReference type="NCBI Taxonomy" id="2953748"/>
    <lineage>
        <taxon>Archaea</taxon>
        <taxon>Methanobacteriati</taxon>
        <taxon>Methanobacteriota</taxon>
        <taxon>Stenosarchaea group</taxon>
        <taxon>Halobacteria</taxon>
        <taxon>Halobacteriales</taxon>
        <taxon>Haladaptataceae</taxon>
        <taxon>Halorussus</taxon>
    </lineage>
</organism>
<dbReference type="RefSeq" id="WP_254267658.1">
    <property type="nucleotide sequence ID" value="NZ_CP100400.1"/>
</dbReference>
<protein>
    <submittedName>
        <fullName evidence="4">Helix-turn-helix transcriptional regulator</fullName>
    </submittedName>
</protein>
<keyword evidence="5" id="KW-1185">Reference proteome</keyword>
<dbReference type="InterPro" id="IPR036388">
    <property type="entry name" value="WH-like_DNA-bd_sf"/>
</dbReference>
<sequence>MTTETEAISDDALADVAYLSRSRNRITILEALRSGPHPSGRLEERTQASRSTLERILTELEERGWAERSPDGYVTTPVGERVIGEFRPVVTAMGSIRTLGEAVAWLPDEELSIGLHHFDDATVRRTTPNSPMAEATYLLELMREASVFRTLTYIAPPLSLLQSMRDSVVEGRMTATNVLTDDLVGYLRERPEQTPYWREYVEAGARIYCYRGHIPCNVFVVDETVLIANNDPDSGHPCEFIETTDETVRSWGRELIETYRRNSERLTPETFTEESRMSAEHTS</sequence>
<dbReference type="InterPro" id="IPR036390">
    <property type="entry name" value="WH_DNA-bd_sf"/>
</dbReference>